<dbReference type="Proteomes" id="UP000823388">
    <property type="component" value="Chromosome 9N"/>
</dbReference>
<feature type="region of interest" description="Disordered" evidence="1">
    <location>
        <begin position="1"/>
        <end position="32"/>
    </location>
</feature>
<evidence type="ECO:0000256" key="1">
    <source>
        <dbReference type="SAM" id="MobiDB-lite"/>
    </source>
</evidence>
<evidence type="ECO:0000313" key="2">
    <source>
        <dbReference type="EMBL" id="KAG2537611.1"/>
    </source>
</evidence>
<feature type="region of interest" description="Disordered" evidence="1">
    <location>
        <begin position="46"/>
        <end position="167"/>
    </location>
</feature>
<accession>A0A8T0MJM6</accession>
<feature type="compositionally biased region" description="Low complexity" evidence="1">
    <location>
        <begin position="69"/>
        <end position="94"/>
    </location>
</feature>
<feature type="compositionally biased region" description="Basic residues" evidence="1">
    <location>
        <begin position="22"/>
        <end position="32"/>
    </location>
</feature>
<name>A0A8T0MJM6_PANVG</name>
<gene>
    <name evidence="2" type="ORF">PVAP13_9NG304473</name>
</gene>
<organism evidence="2 3">
    <name type="scientific">Panicum virgatum</name>
    <name type="common">Blackwell switchgrass</name>
    <dbReference type="NCBI Taxonomy" id="38727"/>
    <lineage>
        <taxon>Eukaryota</taxon>
        <taxon>Viridiplantae</taxon>
        <taxon>Streptophyta</taxon>
        <taxon>Embryophyta</taxon>
        <taxon>Tracheophyta</taxon>
        <taxon>Spermatophyta</taxon>
        <taxon>Magnoliopsida</taxon>
        <taxon>Liliopsida</taxon>
        <taxon>Poales</taxon>
        <taxon>Poaceae</taxon>
        <taxon>PACMAD clade</taxon>
        <taxon>Panicoideae</taxon>
        <taxon>Panicodae</taxon>
        <taxon>Paniceae</taxon>
        <taxon>Panicinae</taxon>
        <taxon>Panicum</taxon>
        <taxon>Panicum sect. Hiantes</taxon>
    </lineage>
</organism>
<sequence>MSALTGGPTPPLLPAPSLSTLPRHRRRSLPIKRRLRLLCTSYAAAAPMPATEATSSSSADVAPMPGTEAASSSTSSSATPTPATEATSSSSASLPTPPPRRRPWRPPYLLRRDAIHGGCTASHGGPPASFTASATMPSTEAAPPPPLPLRAPRAVEATPLPPHPPRVPLPRLPPLAPRAMEAAPHLLFLCVAAGHGGRAAASSSSARAVSHGGHAAAFSSSVPPRVMKAAPPPHLPPHRRGVWRPRRLLLVLCAAVGHGDRVVPRRRLLFLRATADDERDIGKKECRVNGRERETREG</sequence>
<dbReference type="AlphaFoldDB" id="A0A8T0MJM6"/>
<evidence type="ECO:0000313" key="3">
    <source>
        <dbReference type="Proteomes" id="UP000823388"/>
    </source>
</evidence>
<protein>
    <submittedName>
        <fullName evidence="2">Uncharacterized protein</fullName>
    </submittedName>
</protein>
<reference evidence="2" key="1">
    <citation type="submission" date="2020-05" db="EMBL/GenBank/DDBJ databases">
        <title>WGS assembly of Panicum virgatum.</title>
        <authorList>
            <person name="Lovell J.T."/>
            <person name="Jenkins J."/>
            <person name="Shu S."/>
            <person name="Juenger T.E."/>
            <person name="Schmutz J."/>
        </authorList>
    </citation>
    <scope>NUCLEOTIDE SEQUENCE</scope>
    <source>
        <strain evidence="2">AP13</strain>
    </source>
</reference>
<comment type="caution">
    <text evidence="2">The sequence shown here is derived from an EMBL/GenBank/DDBJ whole genome shotgun (WGS) entry which is preliminary data.</text>
</comment>
<proteinExistence type="predicted"/>
<feature type="compositionally biased region" description="Low complexity" evidence="1">
    <location>
        <begin position="132"/>
        <end position="141"/>
    </location>
</feature>
<keyword evidence="3" id="KW-1185">Reference proteome</keyword>
<feature type="compositionally biased region" description="Low complexity" evidence="1">
    <location>
        <begin position="46"/>
        <end position="59"/>
    </location>
</feature>
<dbReference type="EMBL" id="CM029054">
    <property type="protein sequence ID" value="KAG2537611.1"/>
    <property type="molecule type" value="Genomic_DNA"/>
</dbReference>